<feature type="region of interest" description="Disordered" evidence="1">
    <location>
        <begin position="1"/>
        <end position="27"/>
    </location>
</feature>
<dbReference type="Proteomes" id="UP000800041">
    <property type="component" value="Unassembled WGS sequence"/>
</dbReference>
<proteinExistence type="predicted"/>
<reference evidence="2" key="1">
    <citation type="journal article" date="2020" name="Stud. Mycol.">
        <title>101 Dothideomycetes genomes: a test case for predicting lifestyles and emergence of pathogens.</title>
        <authorList>
            <person name="Haridas S."/>
            <person name="Albert R."/>
            <person name="Binder M."/>
            <person name="Bloem J."/>
            <person name="Labutti K."/>
            <person name="Salamov A."/>
            <person name="Andreopoulos B."/>
            <person name="Baker S."/>
            <person name="Barry K."/>
            <person name="Bills G."/>
            <person name="Bluhm B."/>
            <person name="Cannon C."/>
            <person name="Castanera R."/>
            <person name="Culley D."/>
            <person name="Daum C."/>
            <person name="Ezra D."/>
            <person name="Gonzalez J."/>
            <person name="Henrissat B."/>
            <person name="Kuo A."/>
            <person name="Liang C."/>
            <person name="Lipzen A."/>
            <person name="Lutzoni F."/>
            <person name="Magnuson J."/>
            <person name="Mondo S."/>
            <person name="Nolan M."/>
            <person name="Ohm R."/>
            <person name="Pangilinan J."/>
            <person name="Park H.-J."/>
            <person name="Ramirez L."/>
            <person name="Alfaro M."/>
            <person name="Sun H."/>
            <person name="Tritt A."/>
            <person name="Yoshinaga Y."/>
            <person name="Zwiers L.-H."/>
            <person name="Turgeon B."/>
            <person name="Goodwin S."/>
            <person name="Spatafora J."/>
            <person name="Crous P."/>
            <person name="Grigoriev I."/>
        </authorList>
    </citation>
    <scope>NUCLEOTIDE SEQUENCE</scope>
    <source>
        <strain evidence="2">CBS 113979</strain>
    </source>
</reference>
<name>A0A6G1GJV1_9PEZI</name>
<keyword evidence="3" id="KW-1185">Reference proteome</keyword>
<dbReference type="EMBL" id="ML977207">
    <property type="protein sequence ID" value="KAF1981132.1"/>
    <property type="molecule type" value="Genomic_DNA"/>
</dbReference>
<evidence type="ECO:0000313" key="2">
    <source>
        <dbReference type="EMBL" id="KAF1981132.1"/>
    </source>
</evidence>
<protein>
    <submittedName>
        <fullName evidence="2">Uncharacterized protein</fullName>
    </submittedName>
</protein>
<accession>A0A6G1GJV1</accession>
<feature type="compositionally biased region" description="Basic and acidic residues" evidence="1">
    <location>
        <begin position="1"/>
        <end position="15"/>
    </location>
</feature>
<gene>
    <name evidence="2" type="ORF">K402DRAFT_398829</name>
</gene>
<organism evidence="2 3">
    <name type="scientific">Aulographum hederae CBS 113979</name>
    <dbReference type="NCBI Taxonomy" id="1176131"/>
    <lineage>
        <taxon>Eukaryota</taxon>
        <taxon>Fungi</taxon>
        <taxon>Dikarya</taxon>
        <taxon>Ascomycota</taxon>
        <taxon>Pezizomycotina</taxon>
        <taxon>Dothideomycetes</taxon>
        <taxon>Pleosporomycetidae</taxon>
        <taxon>Aulographales</taxon>
        <taxon>Aulographaceae</taxon>
    </lineage>
</organism>
<sequence>MLDRTLPRNHMKLETGDPEDETDDSGSVKVNAEIRVIDLQNHQVEKMEATWGYLTP</sequence>
<evidence type="ECO:0000256" key="1">
    <source>
        <dbReference type="SAM" id="MobiDB-lite"/>
    </source>
</evidence>
<dbReference type="AlphaFoldDB" id="A0A6G1GJV1"/>
<evidence type="ECO:0000313" key="3">
    <source>
        <dbReference type="Proteomes" id="UP000800041"/>
    </source>
</evidence>